<feature type="region of interest" description="Disordered" evidence="4">
    <location>
        <begin position="161"/>
        <end position="181"/>
    </location>
</feature>
<evidence type="ECO:0000313" key="6">
    <source>
        <dbReference type="Proteomes" id="UP000245699"/>
    </source>
</evidence>
<feature type="compositionally biased region" description="Low complexity" evidence="4">
    <location>
        <begin position="161"/>
        <end position="172"/>
    </location>
</feature>
<dbReference type="AlphaFoldDB" id="A0A2T9YKH9"/>
<evidence type="ECO:0000256" key="2">
    <source>
        <dbReference type="ARBA" id="ARBA00023043"/>
    </source>
</evidence>
<keyword evidence="2 3" id="KW-0040">ANK repeat</keyword>
<evidence type="ECO:0000256" key="4">
    <source>
        <dbReference type="SAM" id="MobiDB-lite"/>
    </source>
</evidence>
<accession>A0A2T9YKH9</accession>
<dbReference type="PROSITE" id="PS50088">
    <property type="entry name" value="ANK_REPEAT"/>
    <property type="match status" value="2"/>
</dbReference>
<feature type="region of interest" description="Disordered" evidence="4">
    <location>
        <begin position="498"/>
        <end position="522"/>
    </location>
</feature>
<dbReference type="PANTHER" id="PTHR46680:SF3">
    <property type="entry name" value="NF-KAPPA-B INHIBITOR CACTUS"/>
    <property type="match status" value="1"/>
</dbReference>
<comment type="caution">
    <text evidence="5">The sequence shown here is derived from an EMBL/GenBank/DDBJ whole genome shotgun (WGS) entry which is preliminary data.</text>
</comment>
<dbReference type="InterPro" id="IPR002110">
    <property type="entry name" value="Ankyrin_rpt"/>
</dbReference>
<dbReference type="EMBL" id="MBFT01000346">
    <property type="protein sequence ID" value="PVU92819.1"/>
    <property type="molecule type" value="Genomic_DNA"/>
</dbReference>
<evidence type="ECO:0000256" key="3">
    <source>
        <dbReference type="PROSITE-ProRule" id="PRU00023"/>
    </source>
</evidence>
<dbReference type="SUPFAM" id="SSF48403">
    <property type="entry name" value="Ankyrin repeat"/>
    <property type="match status" value="1"/>
</dbReference>
<dbReference type="GO" id="GO:0051059">
    <property type="term" value="F:NF-kappaB binding"/>
    <property type="evidence" value="ECO:0007669"/>
    <property type="project" value="TreeGrafter"/>
</dbReference>
<sequence>MLGQSKSEKSPEIPSYGFENYTTFTPISFESVSNHPTSPDFFKGSTNEQNSDNTIASQSILPNHKSNSTITDPPFYSQSPPLNSLPLKEQGFLDHSKPIDKNWTKYRDNNDNHKSLSLKIAERKLEKNNISKKTNYPGIGISKSATTFKPSKTPFFALVKNKSSSTTTHKSSPIPPRKSKTNQNTLISALEKWTKGHEEERFQVTRMGKSNAEQLYQIVDSGVSATISDESRRTALHVACSIGNIEAVEFLLGIGADPNVTDIRGNTPLTLAAISGFTEIVLLLLQFGADPRSGSDRISPSAMVRLRLKQLRAQIRRSRPYVKSPSSSKQLGTSRYRAVRSRAYMISQECFSILRILKYYIDGEVLNNPNSKLLLNSQEPLENTSDQIDPSWVAYDHKDETVLPVSTNFKLVFDELTTQLQNMGFPENKTDQNSLINGQKLVPSNNNLAIEGGEQYGHVSEIIPNPKNVFNNSSIPNSNDNNNTKKTFYDTSTDKYVSTENGNSTKESDNIQTNISQNTGSDFSEPLKLVNLDYDADDEEIEQLLDKLGTLVESLCLK</sequence>
<feature type="repeat" description="ANK" evidence="3">
    <location>
        <begin position="231"/>
        <end position="263"/>
    </location>
</feature>
<dbReference type="GO" id="GO:0071356">
    <property type="term" value="P:cellular response to tumor necrosis factor"/>
    <property type="evidence" value="ECO:0007669"/>
    <property type="project" value="TreeGrafter"/>
</dbReference>
<dbReference type="Pfam" id="PF12796">
    <property type="entry name" value="Ank_2"/>
    <property type="match status" value="1"/>
</dbReference>
<protein>
    <submittedName>
        <fullName evidence="5">Uncharacterized protein</fullName>
    </submittedName>
</protein>
<dbReference type="PANTHER" id="PTHR46680">
    <property type="entry name" value="NF-KAPPA-B INHIBITOR ALPHA"/>
    <property type="match status" value="1"/>
</dbReference>
<dbReference type="InterPro" id="IPR051070">
    <property type="entry name" value="NF-kappa-B_inhibitor"/>
</dbReference>
<dbReference type="PROSITE" id="PS50297">
    <property type="entry name" value="ANK_REP_REGION"/>
    <property type="match status" value="2"/>
</dbReference>
<feature type="region of interest" description="Disordered" evidence="4">
    <location>
        <begin position="32"/>
        <end position="52"/>
    </location>
</feature>
<keyword evidence="6" id="KW-1185">Reference proteome</keyword>
<dbReference type="InterPro" id="IPR036770">
    <property type="entry name" value="Ankyrin_rpt-contain_sf"/>
</dbReference>
<gene>
    <name evidence="5" type="ORF">BB559_003583</name>
</gene>
<proteinExistence type="predicted"/>
<dbReference type="SMART" id="SM00248">
    <property type="entry name" value="ANK"/>
    <property type="match status" value="2"/>
</dbReference>
<reference evidence="5 6" key="1">
    <citation type="journal article" date="2018" name="MBio">
        <title>Comparative Genomics Reveals the Core Gene Toolbox for the Fungus-Insect Symbiosis.</title>
        <authorList>
            <person name="Wang Y."/>
            <person name="Stata M."/>
            <person name="Wang W."/>
            <person name="Stajich J.E."/>
            <person name="White M.M."/>
            <person name="Moncalvo J.M."/>
        </authorList>
    </citation>
    <scope>NUCLEOTIDE SEQUENCE [LARGE SCALE GENOMIC DNA]</scope>
    <source>
        <strain evidence="5 6">AUS-77-4</strain>
    </source>
</reference>
<dbReference type="Gene3D" id="1.25.40.20">
    <property type="entry name" value="Ankyrin repeat-containing domain"/>
    <property type="match status" value="1"/>
</dbReference>
<keyword evidence="1" id="KW-0677">Repeat</keyword>
<dbReference type="STRING" id="61424.A0A2T9YKH9"/>
<dbReference type="Proteomes" id="UP000245699">
    <property type="component" value="Unassembled WGS sequence"/>
</dbReference>
<organism evidence="5 6">
    <name type="scientific">Furculomyces boomerangus</name>
    <dbReference type="NCBI Taxonomy" id="61424"/>
    <lineage>
        <taxon>Eukaryota</taxon>
        <taxon>Fungi</taxon>
        <taxon>Fungi incertae sedis</taxon>
        <taxon>Zoopagomycota</taxon>
        <taxon>Kickxellomycotina</taxon>
        <taxon>Harpellomycetes</taxon>
        <taxon>Harpellales</taxon>
        <taxon>Harpellaceae</taxon>
        <taxon>Furculomyces</taxon>
    </lineage>
</organism>
<dbReference type="OrthoDB" id="341259at2759"/>
<name>A0A2T9YKH9_9FUNG</name>
<evidence type="ECO:0000313" key="5">
    <source>
        <dbReference type="EMBL" id="PVU92819.1"/>
    </source>
</evidence>
<evidence type="ECO:0000256" key="1">
    <source>
        <dbReference type="ARBA" id="ARBA00022737"/>
    </source>
</evidence>
<feature type="repeat" description="ANK" evidence="3">
    <location>
        <begin position="264"/>
        <end position="296"/>
    </location>
</feature>
<dbReference type="GO" id="GO:0005829">
    <property type="term" value="C:cytosol"/>
    <property type="evidence" value="ECO:0007669"/>
    <property type="project" value="TreeGrafter"/>
</dbReference>